<dbReference type="RefSeq" id="WP_309859683.1">
    <property type="nucleotide sequence ID" value="NZ_JAVDQJ010000044.1"/>
</dbReference>
<comment type="caution">
    <text evidence="1">The sequence shown here is derived from an EMBL/GenBank/DDBJ whole genome shotgun (WGS) entry which is preliminary data.</text>
</comment>
<organism evidence="1 2">
    <name type="scientific">Deinococcus soli</name>
    <name type="common">ex Cha et al. 2016</name>
    <dbReference type="NCBI Taxonomy" id="1309411"/>
    <lineage>
        <taxon>Bacteria</taxon>
        <taxon>Thermotogati</taxon>
        <taxon>Deinococcota</taxon>
        <taxon>Deinococci</taxon>
        <taxon>Deinococcales</taxon>
        <taxon>Deinococcaceae</taxon>
        <taxon>Deinococcus</taxon>
    </lineage>
</organism>
<evidence type="ECO:0000313" key="1">
    <source>
        <dbReference type="EMBL" id="MDR6221539.1"/>
    </source>
</evidence>
<gene>
    <name evidence="1" type="ORF">J2Y00_005176</name>
</gene>
<dbReference type="Proteomes" id="UP001185331">
    <property type="component" value="Unassembled WGS sequence"/>
</dbReference>
<reference evidence="1" key="1">
    <citation type="submission" date="2023-07" db="EMBL/GenBank/DDBJ databases">
        <title>Sorghum-associated microbial communities from plants grown in Nebraska, USA.</title>
        <authorList>
            <person name="Schachtman D."/>
        </authorList>
    </citation>
    <scope>NUCLEOTIDE SEQUENCE</scope>
    <source>
        <strain evidence="1">BE330</strain>
    </source>
</reference>
<name>A0AAE4BQQ7_9DEIO</name>
<evidence type="ECO:0000313" key="2">
    <source>
        <dbReference type="Proteomes" id="UP001185331"/>
    </source>
</evidence>
<sequence>MRRAPAYRTYGALLGLPLEAQPDLADVGDLERITRRINGG</sequence>
<dbReference type="AlphaFoldDB" id="A0AAE4BQQ7"/>
<dbReference type="EMBL" id="JAVDQK010000045">
    <property type="protein sequence ID" value="MDR6221539.1"/>
    <property type="molecule type" value="Genomic_DNA"/>
</dbReference>
<protein>
    <submittedName>
        <fullName evidence="1">Chitinase</fullName>
    </submittedName>
</protein>
<proteinExistence type="predicted"/>
<accession>A0AAE4BQQ7</accession>